<keyword evidence="2" id="KW-1185">Reference proteome</keyword>
<dbReference type="EMBL" id="BSTX01000002">
    <property type="protein sequence ID" value="GLZ77995.1"/>
    <property type="molecule type" value="Genomic_DNA"/>
</dbReference>
<name>A0A9W6SJ32_9ACTN</name>
<sequence length="383" mass="42227">MAMGFELEMHRRITDSNADNLPGDTRLVEHPWFRLVSDKVTIGGQQISNLEFVTEHFDQYTVSAVAAQNALDDRIRALRSTRDLLYGATGRLDALLANHAPENMAIQFVKNGGTAIAGPCPGVDDNRLLVHYSVGFPPSQWRQMLGGIHTVIRDDSARNRAKTHLTNALAAADTLVHANAATINNAAAGTELRGHIALLYMHAAVWVDRTLNLALRDVRKERPINQNKIDNVDNQQPYGTKVPKNKIAALPRAMLCELHELLSDPAKQFLADEKEAVLNAIATKLEQQHGLDLPEGYVLESDEHGEASLGDFLGAGFGSNNEYSQQILFGGMKEVGIDRAQMARPVIPFEIRQIYASRVTWDEFSQQAARVLAWSRNPGANAL</sequence>
<reference evidence="1" key="1">
    <citation type="submission" date="2023-03" db="EMBL/GenBank/DDBJ databases">
        <title>Actinorhabdospora filicis NBRC 111898.</title>
        <authorList>
            <person name="Ichikawa N."/>
            <person name="Sato H."/>
            <person name="Tonouchi N."/>
        </authorList>
    </citation>
    <scope>NUCLEOTIDE SEQUENCE</scope>
    <source>
        <strain evidence="1">NBRC 111898</strain>
    </source>
</reference>
<organism evidence="1 2">
    <name type="scientific">Actinorhabdospora filicis</name>
    <dbReference type="NCBI Taxonomy" id="1785913"/>
    <lineage>
        <taxon>Bacteria</taxon>
        <taxon>Bacillati</taxon>
        <taxon>Actinomycetota</taxon>
        <taxon>Actinomycetes</taxon>
        <taxon>Micromonosporales</taxon>
        <taxon>Micromonosporaceae</taxon>
        <taxon>Actinorhabdospora</taxon>
    </lineage>
</organism>
<accession>A0A9W6SJ32</accession>
<evidence type="ECO:0000313" key="2">
    <source>
        <dbReference type="Proteomes" id="UP001165079"/>
    </source>
</evidence>
<dbReference type="AlphaFoldDB" id="A0A9W6SJ32"/>
<proteinExistence type="predicted"/>
<evidence type="ECO:0000313" key="1">
    <source>
        <dbReference type="EMBL" id="GLZ77995.1"/>
    </source>
</evidence>
<gene>
    <name evidence="1" type="ORF">Afil01_28020</name>
</gene>
<dbReference type="Proteomes" id="UP001165079">
    <property type="component" value="Unassembled WGS sequence"/>
</dbReference>
<protein>
    <submittedName>
        <fullName evidence="1">Uncharacterized protein</fullName>
    </submittedName>
</protein>
<comment type="caution">
    <text evidence="1">The sequence shown here is derived from an EMBL/GenBank/DDBJ whole genome shotgun (WGS) entry which is preliminary data.</text>
</comment>